<dbReference type="InterPro" id="IPR013783">
    <property type="entry name" value="Ig-like_fold"/>
</dbReference>
<keyword evidence="45" id="KW-1185">Reference proteome</keyword>
<dbReference type="FunFam" id="2.60.40.10:FF:000090">
    <property type="entry name" value="Protein-glutamine gamma-glutamyltransferase 2"/>
    <property type="match status" value="1"/>
</dbReference>
<feature type="domain" description="Transglutaminase-like" evidence="43">
    <location>
        <begin position="264"/>
        <end position="354"/>
    </location>
</feature>
<evidence type="ECO:0000256" key="16">
    <source>
        <dbReference type="ARBA" id="ARBA00022741"/>
    </source>
</evidence>
<dbReference type="FunFam" id="2.60.40.10:FF:000278">
    <property type="entry name" value="Protein-glutamine gamma-glutamyltransferase 2"/>
    <property type="match status" value="1"/>
</dbReference>
<keyword evidence="23" id="KW-0012">Acyltransferase</keyword>
<comment type="catalytic activity">
    <reaction evidence="40">
        <text>L-glutaminyl-[protein] + dopamine = 5-dopaminyl-L-glutamyl-[protein] + NH4(+)</text>
        <dbReference type="Rhea" id="RHEA:66556"/>
        <dbReference type="Rhea" id="RHEA-COMP:10207"/>
        <dbReference type="Rhea" id="RHEA-COMP:17053"/>
        <dbReference type="ChEBI" id="CHEBI:28938"/>
        <dbReference type="ChEBI" id="CHEBI:30011"/>
        <dbReference type="ChEBI" id="CHEBI:59905"/>
        <dbReference type="ChEBI" id="CHEBI:167175"/>
    </reaction>
    <physiologicalReaction direction="left-to-right" evidence="40">
        <dbReference type="Rhea" id="RHEA:66557"/>
    </physiologicalReaction>
</comment>
<dbReference type="InterPro" id="IPR001102">
    <property type="entry name" value="Transglutaminase_N"/>
</dbReference>
<keyword evidence="19" id="KW-0496">Mitochondrion</keyword>
<dbReference type="GO" id="GO:0005634">
    <property type="term" value="C:nucleus"/>
    <property type="evidence" value="ECO:0007669"/>
    <property type="project" value="UniProtKB-SubCell"/>
</dbReference>
<evidence type="ECO:0000256" key="24">
    <source>
        <dbReference type="ARBA" id="ARBA00024222"/>
    </source>
</evidence>
<dbReference type="SUPFAM" id="SSF54001">
    <property type="entry name" value="Cysteine proteinases"/>
    <property type="match status" value="1"/>
</dbReference>
<dbReference type="Pfam" id="PF00927">
    <property type="entry name" value="Transglut_C"/>
    <property type="match status" value="2"/>
</dbReference>
<dbReference type="SUPFAM" id="SSF49309">
    <property type="entry name" value="Transglutaminase, two C-terminal domains"/>
    <property type="match status" value="2"/>
</dbReference>
<evidence type="ECO:0000256" key="11">
    <source>
        <dbReference type="ARBA" id="ARBA00022525"/>
    </source>
</evidence>
<dbReference type="InterPro" id="IPR002931">
    <property type="entry name" value="Transglutaminase-like"/>
</dbReference>
<dbReference type="SMART" id="SM00460">
    <property type="entry name" value="TGc"/>
    <property type="match status" value="1"/>
</dbReference>
<dbReference type="InterPro" id="IPR038765">
    <property type="entry name" value="Papain-like_cys_pep_sf"/>
</dbReference>
<dbReference type="InterPro" id="IPR008958">
    <property type="entry name" value="Transglutaminase_C"/>
</dbReference>
<evidence type="ECO:0000256" key="4">
    <source>
        <dbReference type="ARBA" id="ARBA00004286"/>
    </source>
</evidence>
<keyword evidence="21" id="KW-0472">Membrane</keyword>
<evidence type="ECO:0000256" key="36">
    <source>
        <dbReference type="ARBA" id="ARBA00043138"/>
    </source>
</evidence>
<keyword evidence="13" id="KW-0645">Protease</keyword>
<comment type="catalytic activity">
    <reaction evidence="26">
        <text>L-glutaminyl-[protein] + L-lysyl-[protein] = [protein]-L-lysyl-N(6)-5-L-glutamyl-[protein] + NH4(+)</text>
        <dbReference type="Rhea" id="RHEA:54816"/>
        <dbReference type="Rhea" id="RHEA-COMP:9752"/>
        <dbReference type="Rhea" id="RHEA-COMP:10207"/>
        <dbReference type="Rhea" id="RHEA-COMP:14005"/>
        <dbReference type="ChEBI" id="CHEBI:28938"/>
        <dbReference type="ChEBI" id="CHEBI:29969"/>
        <dbReference type="ChEBI" id="CHEBI:30011"/>
        <dbReference type="ChEBI" id="CHEBI:138370"/>
        <dbReference type="EC" id="2.3.2.13"/>
    </reaction>
    <physiologicalReaction direction="left-to-right" evidence="26">
        <dbReference type="Rhea" id="RHEA:54817"/>
    </physiologicalReaction>
</comment>
<evidence type="ECO:0000256" key="14">
    <source>
        <dbReference type="ARBA" id="ARBA00022679"/>
    </source>
</evidence>
<evidence type="ECO:0000256" key="6">
    <source>
        <dbReference type="ARBA" id="ARBA00004514"/>
    </source>
</evidence>
<keyword evidence="17" id="KW-0378">Hydrolase</keyword>
<keyword evidence="10" id="KW-0963">Cytoplasm</keyword>
<feature type="active site" evidence="41">
    <location>
        <position position="351"/>
    </location>
</feature>
<dbReference type="PROSITE" id="PS00547">
    <property type="entry name" value="TRANSGLUTAMINASES"/>
    <property type="match status" value="1"/>
</dbReference>
<dbReference type="PANTHER" id="PTHR11590:SF6">
    <property type="entry name" value="PROTEIN-GLUTAMINE GAMMA-GLUTAMYLTRANSFERASE 2"/>
    <property type="match status" value="1"/>
</dbReference>
<dbReference type="Gene3D" id="3.90.260.10">
    <property type="entry name" value="Transglutaminase-like"/>
    <property type="match status" value="1"/>
</dbReference>
<dbReference type="GO" id="GO:0005829">
    <property type="term" value="C:cytosol"/>
    <property type="evidence" value="ECO:0007669"/>
    <property type="project" value="UniProtKB-SubCell"/>
</dbReference>
<evidence type="ECO:0000256" key="37">
    <source>
        <dbReference type="ARBA" id="ARBA00047868"/>
    </source>
</evidence>
<dbReference type="EMBL" id="JAFDVH010000008">
    <property type="protein sequence ID" value="KAG7471964.1"/>
    <property type="molecule type" value="Genomic_DNA"/>
</dbReference>
<dbReference type="PIRSF" id="PIRSF000459">
    <property type="entry name" value="TGM_EBP42"/>
    <property type="match status" value="1"/>
</dbReference>
<dbReference type="Gene3D" id="2.60.40.10">
    <property type="entry name" value="Immunoglobulins"/>
    <property type="match status" value="3"/>
</dbReference>
<evidence type="ECO:0000313" key="44">
    <source>
        <dbReference type="EMBL" id="KAG7471964.1"/>
    </source>
</evidence>
<comment type="catalytic activity">
    <reaction evidence="25">
        <text>L-glutaminyl-[protein] + serotonin = 5-serotonyl-L-glutamyl-[protein] + NH4(+)</text>
        <dbReference type="Rhea" id="RHEA:66552"/>
        <dbReference type="Rhea" id="RHEA-COMP:10207"/>
        <dbReference type="Rhea" id="RHEA-COMP:17052"/>
        <dbReference type="ChEBI" id="CHEBI:28938"/>
        <dbReference type="ChEBI" id="CHEBI:30011"/>
        <dbReference type="ChEBI" id="CHEBI:167174"/>
        <dbReference type="ChEBI" id="CHEBI:350546"/>
    </reaction>
    <physiologicalReaction direction="left-to-right" evidence="25">
        <dbReference type="Rhea" id="RHEA:66553"/>
    </physiologicalReaction>
</comment>
<keyword evidence="11" id="KW-0964">Secreted</keyword>
<evidence type="ECO:0000256" key="33">
    <source>
        <dbReference type="ARBA" id="ARBA00042239"/>
    </source>
</evidence>
<dbReference type="OrthoDB" id="437511at2759"/>
<feature type="active site" evidence="41">
    <location>
        <position position="272"/>
    </location>
</feature>
<comment type="cofactor">
    <cofactor evidence="42">
        <name>Ca(2+)</name>
        <dbReference type="ChEBI" id="CHEBI:29108"/>
    </cofactor>
    <text evidence="42">Binds 1 Ca(2+) ion per subunit.</text>
</comment>
<evidence type="ECO:0000256" key="12">
    <source>
        <dbReference type="ARBA" id="ARBA00022530"/>
    </source>
</evidence>
<dbReference type="Pfam" id="PF00868">
    <property type="entry name" value="Transglut_N"/>
    <property type="match status" value="1"/>
</dbReference>
<evidence type="ECO:0000256" key="22">
    <source>
        <dbReference type="ARBA" id="ARBA00023242"/>
    </source>
</evidence>
<dbReference type="InterPro" id="IPR023608">
    <property type="entry name" value="Transglutaminase_animal"/>
</dbReference>
<evidence type="ECO:0000256" key="41">
    <source>
        <dbReference type="PIRSR" id="PIRSR000459-1"/>
    </source>
</evidence>
<dbReference type="GO" id="GO:0006508">
    <property type="term" value="P:proteolysis"/>
    <property type="evidence" value="ECO:0007669"/>
    <property type="project" value="UniProtKB-KW"/>
</dbReference>
<evidence type="ECO:0000256" key="3">
    <source>
        <dbReference type="ARBA" id="ARBA00004236"/>
    </source>
</evidence>
<dbReference type="FunFam" id="3.90.260.10:FF:000001">
    <property type="entry name" value="Protein-glutamine gamma-glutamyltransferase 2"/>
    <property type="match status" value="1"/>
</dbReference>
<feature type="binding site" evidence="42">
    <location>
        <position position="393"/>
    </location>
    <ligand>
        <name>Ca(2+)</name>
        <dbReference type="ChEBI" id="CHEBI:29108"/>
    </ligand>
</feature>
<evidence type="ECO:0000256" key="28">
    <source>
        <dbReference type="ARBA" id="ARBA00040561"/>
    </source>
</evidence>
<evidence type="ECO:0000256" key="35">
    <source>
        <dbReference type="ARBA" id="ARBA00043104"/>
    </source>
</evidence>
<evidence type="ECO:0000256" key="21">
    <source>
        <dbReference type="ARBA" id="ARBA00023136"/>
    </source>
</evidence>
<evidence type="ECO:0000256" key="17">
    <source>
        <dbReference type="ARBA" id="ARBA00022801"/>
    </source>
</evidence>
<evidence type="ECO:0000256" key="27">
    <source>
        <dbReference type="ARBA" id="ARBA00039019"/>
    </source>
</evidence>
<comment type="catalytic activity">
    <reaction evidence="39">
        <text>L-glutaminyl-[protein] + (R)-noradrenaline = 5-(R)-noradrenalinyl-L-glutamyl-[protein] + NH4(+)</text>
        <dbReference type="Rhea" id="RHEA:66560"/>
        <dbReference type="Rhea" id="RHEA-COMP:10207"/>
        <dbReference type="Rhea" id="RHEA-COMP:17054"/>
        <dbReference type="ChEBI" id="CHEBI:28938"/>
        <dbReference type="ChEBI" id="CHEBI:30011"/>
        <dbReference type="ChEBI" id="CHEBI:72587"/>
        <dbReference type="ChEBI" id="CHEBI:167178"/>
    </reaction>
    <physiologicalReaction direction="left-to-right" evidence="39">
        <dbReference type="Rhea" id="RHEA:66561"/>
    </physiologicalReaction>
</comment>
<comment type="caution">
    <text evidence="44">The sequence shown here is derived from an EMBL/GenBank/DDBJ whole genome shotgun (WGS) entry which is preliminary data.</text>
</comment>
<keyword evidence="9" id="KW-1003">Cell membrane</keyword>
<feature type="active site" evidence="41">
    <location>
        <position position="328"/>
    </location>
</feature>
<evidence type="ECO:0000256" key="39">
    <source>
        <dbReference type="ARBA" id="ARBA00048230"/>
    </source>
</evidence>
<evidence type="ECO:0000256" key="19">
    <source>
        <dbReference type="ARBA" id="ARBA00023128"/>
    </source>
</evidence>
<evidence type="ECO:0000256" key="18">
    <source>
        <dbReference type="ARBA" id="ARBA00022837"/>
    </source>
</evidence>
<comment type="catalytic activity">
    <reaction evidence="38">
        <text>L-glutaminyl-[protein] + histamine = 5-histaminyl-L-glutamyl-[protein] + NH4(+)</text>
        <dbReference type="Rhea" id="RHEA:66564"/>
        <dbReference type="Rhea" id="RHEA-COMP:10207"/>
        <dbReference type="Rhea" id="RHEA-COMP:17056"/>
        <dbReference type="ChEBI" id="CHEBI:28938"/>
        <dbReference type="ChEBI" id="CHEBI:30011"/>
        <dbReference type="ChEBI" id="CHEBI:58432"/>
        <dbReference type="ChEBI" id="CHEBI:167179"/>
    </reaction>
    <physiologicalReaction direction="left-to-right" evidence="38">
        <dbReference type="Rhea" id="RHEA:66565"/>
    </physiologicalReaction>
</comment>
<evidence type="ECO:0000256" key="42">
    <source>
        <dbReference type="PIRSR" id="PIRSR000459-2"/>
    </source>
</evidence>
<evidence type="ECO:0000256" key="13">
    <source>
        <dbReference type="ARBA" id="ARBA00022670"/>
    </source>
</evidence>
<dbReference type="GO" id="GO:0005886">
    <property type="term" value="C:plasma membrane"/>
    <property type="evidence" value="ECO:0007669"/>
    <property type="project" value="UniProtKB-SubCell"/>
</dbReference>
<comment type="catalytic activity">
    <reaction evidence="37">
        <text>L-glutaminyl-[protein] + H2O = L-glutamyl-[protein] + NH4(+)</text>
        <dbReference type="Rhea" id="RHEA:16441"/>
        <dbReference type="Rhea" id="RHEA-COMP:10207"/>
        <dbReference type="Rhea" id="RHEA-COMP:10208"/>
        <dbReference type="ChEBI" id="CHEBI:15377"/>
        <dbReference type="ChEBI" id="CHEBI:28938"/>
        <dbReference type="ChEBI" id="CHEBI:29973"/>
        <dbReference type="ChEBI" id="CHEBI:30011"/>
        <dbReference type="EC" id="3.5.1.44"/>
    </reaction>
    <physiologicalReaction direction="left-to-right" evidence="37">
        <dbReference type="Rhea" id="RHEA:16442"/>
    </physiologicalReaction>
</comment>
<evidence type="ECO:0000256" key="32">
    <source>
        <dbReference type="ARBA" id="ARBA00042105"/>
    </source>
</evidence>
<keyword evidence="12" id="KW-0272">Extracellular matrix</keyword>
<dbReference type="GO" id="GO:0046872">
    <property type="term" value="F:metal ion binding"/>
    <property type="evidence" value="ECO:0007669"/>
    <property type="project" value="UniProtKB-KW"/>
</dbReference>
<dbReference type="InterPro" id="IPR014756">
    <property type="entry name" value="Ig_E-set"/>
</dbReference>
<dbReference type="GO" id="GO:0007399">
    <property type="term" value="P:nervous system development"/>
    <property type="evidence" value="ECO:0007669"/>
    <property type="project" value="UniProtKB-ARBA"/>
</dbReference>
<gene>
    <name evidence="44" type="ORF">MATL_G00103520</name>
</gene>
<keyword evidence="18 42" id="KW-0106">Calcium</keyword>
<evidence type="ECO:0000256" key="15">
    <source>
        <dbReference type="ARBA" id="ARBA00022723"/>
    </source>
</evidence>
<name>A0A9D3PYK8_MEGAT</name>
<evidence type="ECO:0000256" key="20">
    <source>
        <dbReference type="ARBA" id="ARBA00023134"/>
    </source>
</evidence>
<dbReference type="PANTHER" id="PTHR11590">
    <property type="entry name" value="PROTEIN-GLUTAMINE GAMMA-GLUTAMYLTRANSFERASE"/>
    <property type="match status" value="1"/>
</dbReference>
<evidence type="ECO:0000256" key="30">
    <source>
        <dbReference type="ARBA" id="ARBA00041677"/>
    </source>
</evidence>
<keyword evidence="22" id="KW-0539">Nucleus</keyword>
<evidence type="ECO:0000256" key="2">
    <source>
        <dbReference type="ARBA" id="ARBA00004173"/>
    </source>
</evidence>
<dbReference type="SUPFAM" id="SSF81296">
    <property type="entry name" value="E set domains"/>
    <property type="match status" value="1"/>
</dbReference>
<comment type="similarity">
    <text evidence="7">Belongs to the transglutaminase superfamily. Transglutaminase family.</text>
</comment>
<comment type="subcellular location">
    <subcellularLocation>
        <location evidence="3">Cell membrane</location>
    </subcellularLocation>
    <subcellularLocation>
        <location evidence="4">Chromosome</location>
    </subcellularLocation>
    <subcellularLocation>
        <location evidence="6">Cytoplasm</location>
        <location evidence="6">Cytosol</location>
    </subcellularLocation>
    <subcellularLocation>
        <location evidence="2">Mitochondrion</location>
    </subcellularLocation>
    <subcellularLocation>
        <location evidence="1">Nucleus</location>
    </subcellularLocation>
    <subcellularLocation>
        <location evidence="5">Secreted</location>
        <location evidence="5">Extracellular space</location>
        <location evidence="5">Extracellular matrix</location>
    </subcellularLocation>
</comment>
<evidence type="ECO:0000256" key="23">
    <source>
        <dbReference type="ARBA" id="ARBA00023315"/>
    </source>
</evidence>
<evidence type="ECO:0000256" key="25">
    <source>
        <dbReference type="ARBA" id="ARBA00036377"/>
    </source>
</evidence>
<keyword evidence="14" id="KW-0808">Transferase</keyword>
<dbReference type="Proteomes" id="UP001046870">
    <property type="component" value="Chromosome 8"/>
</dbReference>
<evidence type="ECO:0000256" key="34">
    <source>
        <dbReference type="ARBA" id="ARBA00042912"/>
    </source>
</evidence>
<evidence type="ECO:0000256" key="9">
    <source>
        <dbReference type="ARBA" id="ARBA00022475"/>
    </source>
</evidence>
<dbReference type="InterPro" id="IPR050779">
    <property type="entry name" value="Transglutaminase"/>
</dbReference>
<evidence type="ECO:0000256" key="1">
    <source>
        <dbReference type="ARBA" id="ARBA00004123"/>
    </source>
</evidence>
<dbReference type="EC" id="2.3.2.13" evidence="24"/>
<dbReference type="GO" id="GO:0008233">
    <property type="term" value="F:peptidase activity"/>
    <property type="evidence" value="ECO:0007669"/>
    <property type="project" value="UniProtKB-KW"/>
</dbReference>
<keyword evidence="20" id="KW-0342">GTP-binding</keyword>
<dbReference type="InterPro" id="IPR013808">
    <property type="entry name" value="Transglutaminase_AS"/>
</dbReference>
<dbReference type="Pfam" id="PF01841">
    <property type="entry name" value="Transglut_core"/>
    <property type="match status" value="1"/>
</dbReference>
<dbReference type="EC" id="3.5.1.44" evidence="27"/>
<organism evidence="44 45">
    <name type="scientific">Megalops atlanticus</name>
    <name type="common">Tarpon</name>
    <name type="synonym">Clupea gigantea</name>
    <dbReference type="NCBI Taxonomy" id="7932"/>
    <lineage>
        <taxon>Eukaryota</taxon>
        <taxon>Metazoa</taxon>
        <taxon>Chordata</taxon>
        <taxon>Craniata</taxon>
        <taxon>Vertebrata</taxon>
        <taxon>Euteleostomi</taxon>
        <taxon>Actinopterygii</taxon>
        <taxon>Neopterygii</taxon>
        <taxon>Teleostei</taxon>
        <taxon>Elopiformes</taxon>
        <taxon>Megalopidae</taxon>
        <taxon>Megalops</taxon>
    </lineage>
</organism>
<dbReference type="GO" id="GO:0005694">
    <property type="term" value="C:chromosome"/>
    <property type="evidence" value="ECO:0007669"/>
    <property type="project" value="UniProtKB-SubCell"/>
</dbReference>
<evidence type="ECO:0000313" key="45">
    <source>
        <dbReference type="Proteomes" id="UP001046870"/>
    </source>
</evidence>
<dbReference type="InterPro" id="IPR036238">
    <property type="entry name" value="Transglutaminase_C_sf"/>
</dbReference>
<dbReference type="AlphaFoldDB" id="A0A9D3PYK8"/>
<dbReference type="GO" id="GO:0003810">
    <property type="term" value="F:protein-glutamine gamma-glutamyltransferase activity"/>
    <property type="evidence" value="ECO:0007669"/>
    <property type="project" value="UniProtKB-EC"/>
</dbReference>
<evidence type="ECO:0000256" key="40">
    <source>
        <dbReference type="ARBA" id="ARBA00048365"/>
    </source>
</evidence>
<evidence type="ECO:0000259" key="43">
    <source>
        <dbReference type="SMART" id="SM00460"/>
    </source>
</evidence>
<evidence type="ECO:0000256" key="8">
    <source>
        <dbReference type="ARBA" id="ARBA00022454"/>
    </source>
</evidence>
<evidence type="ECO:0000256" key="7">
    <source>
        <dbReference type="ARBA" id="ARBA00005968"/>
    </source>
</evidence>
<dbReference type="GO" id="GO:0005525">
    <property type="term" value="F:GTP binding"/>
    <property type="evidence" value="ECO:0007669"/>
    <property type="project" value="UniProtKB-KW"/>
</dbReference>
<evidence type="ECO:0000256" key="38">
    <source>
        <dbReference type="ARBA" id="ARBA00047876"/>
    </source>
</evidence>
<evidence type="ECO:0000256" key="26">
    <source>
        <dbReference type="ARBA" id="ARBA00036876"/>
    </source>
</evidence>
<sequence>MAEALDIERCDLECKSNNAEHHTDLNGVDRLIIRRGQPFTLTLHLRSGTFQPGVNTFGLIAETGPSSSEEWGTKATFSLSDSIDKKTWSASVSFSLGKMVSLSICSAPNAPIGQYSLTLDQGTKVSLGEFVLLFNPWCRRDAVFMDDEEKREEYILSQDGLIYRGTSEHISYCPWNFAQFEPGILDICLRILDENPKHLKNPSKDCSGRRNPVYVTRILSAMINCDDDRGILMGSWSGDYGDGTPPTRWSSSVEILREWQASSCRPVCYGQCWVFAAVACTVSRALGIPCRVVTNFGSAHDANSNLVIEFIYNENTEDVSEDSVWNFHVWVECWMARPDLKPEFNGWQVCDPTPQEKSDGVYCCGPVPVKAIKEGELTIKYDAPFVFAEVNADVEKYLMFRDGQKVRIGGSITDVGRRISTKSVGKDAREDITHLYKYPEGSEKEREVFRKANHHNKLKELGLEPGLQIKIKVSEDMRRGFDFDVFAVVTNNTPVSKTCRLTFYGRAVSYDGKLSSFCGLMVMPDLQLSSGEVKQLPLRLCYSDYGEHITQDAMIRMIALLTDTGTKEFFNASRTIVLENPEITIRILGEPKENCQLAAEISLQNPLPEPLENCTFTVEGANLTGGKTIKETIGSVGPKQTATVKIYFTPTCAGTRKLLVNFNSNKLCNIKGYKSIDVGK</sequence>
<evidence type="ECO:0000256" key="31">
    <source>
        <dbReference type="ARBA" id="ARBA00042099"/>
    </source>
</evidence>
<keyword evidence="8" id="KW-0158">Chromosome</keyword>
<dbReference type="InterPro" id="IPR036985">
    <property type="entry name" value="Transglutaminase-like_sf"/>
</dbReference>
<feature type="binding site" evidence="42">
    <location>
        <position position="445"/>
    </location>
    <ligand>
        <name>Ca(2+)</name>
        <dbReference type="ChEBI" id="CHEBI:29108"/>
    </ligand>
</feature>
<evidence type="ECO:0000256" key="10">
    <source>
        <dbReference type="ARBA" id="ARBA00022490"/>
    </source>
</evidence>
<evidence type="ECO:0000256" key="5">
    <source>
        <dbReference type="ARBA" id="ARBA00004498"/>
    </source>
</evidence>
<evidence type="ECO:0000256" key="29">
    <source>
        <dbReference type="ARBA" id="ARBA00041650"/>
    </source>
</evidence>
<keyword evidence="16" id="KW-0547">Nucleotide-binding</keyword>
<feature type="binding site" evidence="42">
    <location>
        <position position="391"/>
    </location>
    <ligand>
        <name>Ca(2+)</name>
        <dbReference type="ChEBI" id="CHEBI:29108"/>
    </ligand>
</feature>
<protein>
    <recommendedName>
        <fullName evidence="28">Protein-glutamine gamma-glutamyltransferase 2</fullName>
        <ecNumber evidence="24">2.3.2.13</ecNumber>
        <ecNumber evidence="27">3.5.1.44</ecNumber>
    </recommendedName>
    <alternativeName>
        <fullName evidence="31">Isopeptidase TGM2</fullName>
    </alternativeName>
    <alternativeName>
        <fullName evidence="33">Protein-glutamine deamidase TGM2</fullName>
    </alternativeName>
    <alternativeName>
        <fullName evidence="32">Protein-glutamine dopaminyltransferase TGM2</fullName>
    </alternativeName>
    <alternativeName>
        <fullName evidence="35">Protein-glutamine histaminyltransferase TGM2</fullName>
    </alternativeName>
    <alternativeName>
        <fullName evidence="36">Protein-glutamine noradrenalinyltransferase TGM2</fullName>
    </alternativeName>
    <alternativeName>
        <fullName evidence="34">Protein-glutamine serotonyltransferase TGM2</fullName>
    </alternativeName>
    <alternativeName>
        <fullName evidence="30">Tissue transglutaminase</fullName>
    </alternativeName>
    <alternativeName>
        <fullName evidence="29">Transglutaminase-2</fullName>
    </alternativeName>
</protein>
<accession>A0A9D3PYK8</accession>
<proteinExistence type="inferred from homology"/>
<keyword evidence="15 42" id="KW-0479">Metal-binding</keyword>
<dbReference type="GO" id="GO:0050568">
    <property type="term" value="F:protein-glutamine glutaminase activity"/>
    <property type="evidence" value="ECO:0007669"/>
    <property type="project" value="UniProtKB-EC"/>
</dbReference>
<reference evidence="44" key="1">
    <citation type="submission" date="2021-01" db="EMBL/GenBank/DDBJ databases">
        <authorList>
            <person name="Zahm M."/>
            <person name="Roques C."/>
            <person name="Cabau C."/>
            <person name="Klopp C."/>
            <person name="Donnadieu C."/>
            <person name="Jouanno E."/>
            <person name="Lampietro C."/>
            <person name="Louis A."/>
            <person name="Herpin A."/>
            <person name="Echchiki A."/>
            <person name="Berthelot C."/>
            <person name="Parey E."/>
            <person name="Roest-Crollius H."/>
            <person name="Braasch I."/>
            <person name="Postlethwait J."/>
            <person name="Bobe J."/>
            <person name="Montfort J."/>
            <person name="Bouchez O."/>
            <person name="Begum T."/>
            <person name="Mejri S."/>
            <person name="Adams A."/>
            <person name="Chen W.-J."/>
            <person name="Guiguen Y."/>
        </authorList>
    </citation>
    <scope>NUCLEOTIDE SEQUENCE</scope>
    <source>
        <strain evidence="44">YG-15Mar2019-1</strain>
        <tissue evidence="44">Brain</tissue>
    </source>
</reference>
<feature type="binding site" evidence="42">
    <location>
        <position position="440"/>
    </location>
    <ligand>
        <name>Ca(2+)</name>
        <dbReference type="ChEBI" id="CHEBI:29108"/>
    </ligand>
</feature>
<dbReference type="GO" id="GO:0005739">
    <property type="term" value="C:mitochondrion"/>
    <property type="evidence" value="ECO:0007669"/>
    <property type="project" value="UniProtKB-SubCell"/>
</dbReference>